<evidence type="ECO:0000313" key="3">
    <source>
        <dbReference type="Proteomes" id="UP001189429"/>
    </source>
</evidence>
<proteinExistence type="predicted"/>
<gene>
    <name evidence="2" type="ORF">PCOR1329_LOCUS38020</name>
</gene>
<dbReference type="EMBL" id="CAUYUJ010014607">
    <property type="protein sequence ID" value="CAK0843778.1"/>
    <property type="molecule type" value="Genomic_DNA"/>
</dbReference>
<protein>
    <submittedName>
        <fullName evidence="2">Uncharacterized protein</fullName>
    </submittedName>
</protein>
<feature type="region of interest" description="Disordered" evidence="1">
    <location>
        <begin position="358"/>
        <end position="379"/>
    </location>
</feature>
<evidence type="ECO:0000313" key="2">
    <source>
        <dbReference type="EMBL" id="CAK0843778.1"/>
    </source>
</evidence>
<evidence type="ECO:0000256" key="1">
    <source>
        <dbReference type="SAM" id="MobiDB-lite"/>
    </source>
</evidence>
<dbReference type="Proteomes" id="UP001189429">
    <property type="component" value="Unassembled WGS sequence"/>
</dbReference>
<keyword evidence="3" id="KW-1185">Reference proteome</keyword>
<feature type="region of interest" description="Disordered" evidence="1">
    <location>
        <begin position="53"/>
        <end position="121"/>
    </location>
</feature>
<organism evidence="2 3">
    <name type="scientific">Prorocentrum cordatum</name>
    <dbReference type="NCBI Taxonomy" id="2364126"/>
    <lineage>
        <taxon>Eukaryota</taxon>
        <taxon>Sar</taxon>
        <taxon>Alveolata</taxon>
        <taxon>Dinophyceae</taxon>
        <taxon>Prorocentrales</taxon>
        <taxon>Prorocentraceae</taxon>
        <taxon>Prorocentrum</taxon>
    </lineage>
</organism>
<feature type="non-terminal residue" evidence="2">
    <location>
        <position position="453"/>
    </location>
</feature>
<name>A0ABN9TDF5_9DINO</name>
<comment type="caution">
    <text evidence="2">The sequence shown here is derived from an EMBL/GenBank/DDBJ whole genome shotgun (WGS) entry which is preliminary data.</text>
</comment>
<accession>A0ABN9TDF5</accession>
<reference evidence="2" key="1">
    <citation type="submission" date="2023-10" db="EMBL/GenBank/DDBJ databases">
        <authorList>
            <person name="Chen Y."/>
            <person name="Shah S."/>
            <person name="Dougan E. K."/>
            <person name="Thang M."/>
            <person name="Chan C."/>
        </authorList>
    </citation>
    <scope>NUCLEOTIDE SEQUENCE [LARGE SCALE GENOMIC DNA]</scope>
</reference>
<sequence>MAHDGWHSGGGKPRQQYQDPCPHCRYRWNLKNNHWCFQCTGALVAQPDGSKRPLGQWAFGPPQISNSPFHVQPAGSPFADPTPSQAAAAAATGSGKGRGKKGAPPPPRGKAKAKAAASAGHVDRRPWVYHQGWYPYGGAAVPLEPADPMAALRAKLGDDGTEELAVVEALLAKKEAPPPAAPRQPLLEEDVSAKGVACRRAKSWLERCSLKVLEGEAWLQEARDAEDLAVTAAVEAKRSWEEACAKQLPQPAAAPPAAAGASSLNLSTLLGEDSEVEGLTIVDGPMFSAEGLDLDPADLRERERVKTNLAAGIKAEISKALGIRAEAKQAPQALRATAAALLQPVPLTGLKKFELLPGAPPRSPLTLPEQRSRDFSRPTYPGLPSTFYGDIFMGAAEELAFDPQSYQASLYKVTLYDGCPAPQSGDIFLTEAEEAHFLPVSQPLSGILQLKDQ</sequence>
<feature type="compositionally biased region" description="Low complexity" evidence="1">
    <location>
        <begin position="81"/>
        <end position="93"/>
    </location>
</feature>